<gene>
    <name evidence="3" type="ORF">SAMN05216559_1451</name>
</gene>
<sequence>MSQPTDDRQPEGSVCGGEMYETEVGDRDPSEAVVDVVSAIRDVEPADLDPLYRTVDPDALDSLCTNEDLGAQPTIRFDYEGLVVTVSASNTITVVEP</sequence>
<reference evidence="3 4" key="1">
    <citation type="submission" date="2016-10" db="EMBL/GenBank/DDBJ databases">
        <authorList>
            <person name="de Groot N.N."/>
        </authorList>
    </citation>
    <scope>NUCLEOTIDE SEQUENCE [LARGE SCALE GENOMIC DNA]</scope>
    <source>
        <strain evidence="3 4">CGMCC 1.10457</strain>
    </source>
</reference>
<dbReference type="InterPro" id="IPR040624">
    <property type="entry name" value="HalOD1"/>
</dbReference>
<dbReference type="Pfam" id="PF18545">
    <property type="entry name" value="HalOD1"/>
    <property type="match status" value="1"/>
</dbReference>
<feature type="domain" description="Halobacterial output" evidence="2">
    <location>
        <begin position="26"/>
        <end position="95"/>
    </location>
</feature>
<evidence type="ECO:0000313" key="4">
    <source>
        <dbReference type="Proteomes" id="UP000199062"/>
    </source>
</evidence>
<evidence type="ECO:0000259" key="2">
    <source>
        <dbReference type="Pfam" id="PF18545"/>
    </source>
</evidence>
<evidence type="ECO:0000256" key="1">
    <source>
        <dbReference type="SAM" id="MobiDB-lite"/>
    </source>
</evidence>
<name>A0A1I6KSB4_9EURY</name>
<feature type="compositionally biased region" description="Basic and acidic residues" evidence="1">
    <location>
        <begin position="1"/>
        <end position="10"/>
    </location>
</feature>
<keyword evidence="4" id="KW-1185">Reference proteome</keyword>
<organism evidence="3 4">
    <name type="scientific">Halomicrobium zhouii</name>
    <dbReference type="NCBI Taxonomy" id="767519"/>
    <lineage>
        <taxon>Archaea</taxon>
        <taxon>Methanobacteriati</taxon>
        <taxon>Methanobacteriota</taxon>
        <taxon>Stenosarchaea group</taxon>
        <taxon>Halobacteria</taxon>
        <taxon>Halobacteriales</taxon>
        <taxon>Haloarculaceae</taxon>
        <taxon>Halomicrobium</taxon>
    </lineage>
</organism>
<protein>
    <recommendedName>
        <fullName evidence="2">Halobacterial output domain-containing protein</fullName>
    </recommendedName>
</protein>
<dbReference type="AlphaFoldDB" id="A0A1I6KSB4"/>
<evidence type="ECO:0000313" key="3">
    <source>
        <dbReference type="EMBL" id="SFR94119.1"/>
    </source>
</evidence>
<accession>A0A1I6KSB4</accession>
<dbReference type="EMBL" id="FOZK01000001">
    <property type="protein sequence ID" value="SFR94119.1"/>
    <property type="molecule type" value="Genomic_DNA"/>
</dbReference>
<dbReference type="RefSeq" id="WP_089815260.1">
    <property type="nucleotide sequence ID" value="NZ_FOZK01000001.1"/>
</dbReference>
<dbReference type="OrthoDB" id="242836at2157"/>
<proteinExistence type="predicted"/>
<dbReference type="Proteomes" id="UP000199062">
    <property type="component" value="Unassembled WGS sequence"/>
</dbReference>
<feature type="region of interest" description="Disordered" evidence="1">
    <location>
        <begin position="1"/>
        <end position="30"/>
    </location>
</feature>